<feature type="chain" id="PRO_5042572710" evidence="1">
    <location>
        <begin position="28"/>
        <end position="238"/>
    </location>
</feature>
<reference evidence="2 3" key="1">
    <citation type="submission" date="2020-04" db="EMBL/GenBank/DDBJ databases">
        <title>Molecular characterization of pseudomonads from Agaricus bisporus reveal novel blotch 2 pathogens in Western Europe.</title>
        <authorList>
            <person name="Taparia T."/>
            <person name="Krijger M."/>
            <person name="Haynes E."/>
            <person name="Elpinstone J.G."/>
            <person name="Noble R."/>
            <person name="Van Der Wolf J."/>
        </authorList>
    </citation>
    <scope>NUCLEOTIDE SEQUENCE [LARGE SCALE GENOMIC DNA]</scope>
    <source>
        <strain evidence="2 3">IPO3753</strain>
    </source>
</reference>
<dbReference type="GO" id="GO:0004519">
    <property type="term" value="F:endonuclease activity"/>
    <property type="evidence" value="ECO:0007669"/>
    <property type="project" value="UniProtKB-KW"/>
</dbReference>
<accession>A0AAJ3H6X7</accession>
<dbReference type="Pfam" id="PF05944">
    <property type="entry name" value="Phage_term_smal"/>
    <property type="match status" value="1"/>
</dbReference>
<dbReference type="InterPro" id="IPR006311">
    <property type="entry name" value="TAT_signal"/>
</dbReference>
<keyword evidence="2" id="KW-0255">Endonuclease</keyword>
<evidence type="ECO:0000313" key="3">
    <source>
        <dbReference type="Proteomes" id="UP000546584"/>
    </source>
</evidence>
<keyword evidence="2" id="KW-0540">Nuclease</keyword>
<keyword evidence="2" id="KW-0378">Hydrolase</keyword>
<protein>
    <submittedName>
        <fullName evidence="2">Terminase endonuclease subunit</fullName>
    </submittedName>
</protein>
<proteinExistence type="predicted"/>
<comment type="caution">
    <text evidence="2">The sequence shown here is derived from an EMBL/GenBank/DDBJ whole genome shotgun (WGS) entry which is preliminary data.</text>
</comment>
<evidence type="ECO:0000256" key="1">
    <source>
        <dbReference type="SAM" id="SignalP"/>
    </source>
</evidence>
<dbReference type="RefSeq" id="WP_177026836.1">
    <property type="nucleotide sequence ID" value="NZ_JACAQR010000030.1"/>
</dbReference>
<dbReference type="AlphaFoldDB" id="A0AAJ3H6X7"/>
<organism evidence="2 3">
    <name type="scientific">Pseudomonas yamanorum</name>
    <dbReference type="NCBI Taxonomy" id="515393"/>
    <lineage>
        <taxon>Bacteria</taxon>
        <taxon>Pseudomonadati</taxon>
        <taxon>Pseudomonadota</taxon>
        <taxon>Gammaproteobacteria</taxon>
        <taxon>Pseudomonadales</taxon>
        <taxon>Pseudomonadaceae</taxon>
        <taxon>Pseudomonas</taxon>
    </lineage>
</organism>
<dbReference type="EMBL" id="JACAQR010000030">
    <property type="protein sequence ID" value="NWD44435.1"/>
    <property type="molecule type" value="Genomic_DNA"/>
</dbReference>
<name>A0AAJ3H6X7_9PSED</name>
<sequence>MTNPCRRHFQRVTAAVAAAAVAGPAMTMEGASVYELHLAKLQQDYLRLKQVQSTEGKAELKRQLLPEYVPYVEGVLAEGKGAQDQVLTTLMVWRMDAADFAGALDIAEYVIYHALLMPDRFERTTGTIVAEEIAEVALKAQKAGGTFDLDLLLRTEQIAGDEDMPDQAKAKLHLALGKAYAEKVSEEDPAENRLITLGLLESAKTHLARAIELNTNCGGKKDLERVERLLKKFAAPSS</sequence>
<keyword evidence="1" id="KW-0732">Signal</keyword>
<evidence type="ECO:0000313" key="2">
    <source>
        <dbReference type="EMBL" id="NWD44435.1"/>
    </source>
</evidence>
<dbReference type="GO" id="GO:0003677">
    <property type="term" value="F:DNA binding"/>
    <property type="evidence" value="ECO:0007669"/>
    <property type="project" value="InterPro"/>
</dbReference>
<feature type="signal peptide" evidence="1">
    <location>
        <begin position="1"/>
        <end position="27"/>
    </location>
</feature>
<dbReference type="InterPro" id="IPR010270">
    <property type="entry name" value="Phage_P2_GpM"/>
</dbReference>
<dbReference type="Proteomes" id="UP000546584">
    <property type="component" value="Unassembled WGS sequence"/>
</dbReference>
<dbReference type="PROSITE" id="PS51318">
    <property type="entry name" value="TAT"/>
    <property type="match status" value="1"/>
</dbReference>
<gene>
    <name evidence="2" type="ORF">HX826_21375</name>
</gene>